<dbReference type="AlphaFoldDB" id="A0AAV2YHX5"/>
<comment type="caution">
    <text evidence="2">The sequence shown here is derived from an EMBL/GenBank/DDBJ whole genome shotgun (WGS) entry which is preliminary data.</text>
</comment>
<feature type="region of interest" description="Disordered" evidence="1">
    <location>
        <begin position="1"/>
        <end position="32"/>
    </location>
</feature>
<protein>
    <submittedName>
        <fullName evidence="2">Uncharacterized protein</fullName>
    </submittedName>
</protein>
<gene>
    <name evidence="2" type="ORF">N0F65_005521</name>
</gene>
<proteinExistence type="predicted"/>
<sequence length="116" mass="13461">MGVHPPHLPIHLSRKKTYEKSHHDSAPEPEPLPLEVVELKRKLLEVHPSKCMRFSLSHMRRVAIPPVEIPESLNAPRAISAVVAGKNVPFTKHMWDNRKKRSHHLDMIDEYVVLYR</sequence>
<dbReference type="EMBL" id="DAKRPA010000339">
    <property type="protein sequence ID" value="DAZ93171.1"/>
    <property type="molecule type" value="Genomic_DNA"/>
</dbReference>
<evidence type="ECO:0000313" key="2">
    <source>
        <dbReference type="EMBL" id="DAZ93171.1"/>
    </source>
</evidence>
<name>A0AAV2YHX5_9STRA</name>
<reference evidence="2" key="1">
    <citation type="submission" date="2022-11" db="EMBL/GenBank/DDBJ databases">
        <authorList>
            <person name="Morgan W.R."/>
            <person name="Tartar A."/>
        </authorList>
    </citation>
    <scope>NUCLEOTIDE SEQUENCE</scope>
    <source>
        <strain evidence="2">ARSEF 373</strain>
    </source>
</reference>
<organism evidence="2 3">
    <name type="scientific">Lagenidium giganteum</name>
    <dbReference type="NCBI Taxonomy" id="4803"/>
    <lineage>
        <taxon>Eukaryota</taxon>
        <taxon>Sar</taxon>
        <taxon>Stramenopiles</taxon>
        <taxon>Oomycota</taxon>
        <taxon>Peronosporomycetes</taxon>
        <taxon>Pythiales</taxon>
        <taxon>Pythiaceae</taxon>
    </lineage>
</organism>
<keyword evidence="3" id="KW-1185">Reference proteome</keyword>
<reference evidence="2" key="2">
    <citation type="journal article" date="2023" name="Microbiol Resour">
        <title>Decontamination and Annotation of the Draft Genome Sequence of the Oomycete Lagenidium giganteum ARSEF 373.</title>
        <authorList>
            <person name="Morgan W.R."/>
            <person name="Tartar A."/>
        </authorList>
    </citation>
    <scope>NUCLEOTIDE SEQUENCE</scope>
    <source>
        <strain evidence="2">ARSEF 373</strain>
    </source>
</reference>
<evidence type="ECO:0000256" key="1">
    <source>
        <dbReference type="SAM" id="MobiDB-lite"/>
    </source>
</evidence>
<accession>A0AAV2YHX5</accession>
<evidence type="ECO:0000313" key="3">
    <source>
        <dbReference type="Proteomes" id="UP001146120"/>
    </source>
</evidence>
<feature type="compositionally biased region" description="Basic and acidic residues" evidence="1">
    <location>
        <begin position="16"/>
        <end position="26"/>
    </location>
</feature>
<dbReference type="Proteomes" id="UP001146120">
    <property type="component" value="Unassembled WGS sequence"/>
</dbReference>